<sequence length="655" mass="73678">MAGEERLWLAGLGWAGYEESSLIESRTAVKLIEAEEGKMEMKRKSPLQLEALEKFYAEQKYPTHTAMEELAAVLDLTFKQVQGIQAGKLTCQDYNGGASVKKHGIGKGLMTVWRATNPNGGDFPTGIPCVDREIIPQISTPVSRKPLGQQKKRRQLVSIMKQRRLENKSQQKRKFSTKRKVESKRDESQNQPRKEKCELALEGVLSQERVDQLTLLLDDEELELRELQAGLNPVTCSDHCANNGLHGCSLCKGVFDLISSGMLQRVCVQFIVFHFLYTYSVSIDICPFTLDEFAQAFHDKVEHQEFVVEFWKKSLNPLTWTEILHQVLVAAGFGSRQGSFHREALSKRGNNGLKVSDLAKSMEITELNLAKTTEELELLISSTLSSDITLFEKISPSAYRLRISTLSKEANDFQSDTEDSGSVHDDFNDSGTCSSSDSECDSDNSNSRKSKHTNHHRSKKNMLTVYNEIDESHPGEVWLLGLIEGEYSDLSIEEKLNVLVALIDLDVKRTTVESVPNMHHYGSGAKIKRSSSKQHNFPRPSWVHVGQVNNSKEPYSSSASHPIDSSVSILKFNEGEKSSGKGKDMKETELGVNLHPMQSIFLGSDRRYSRYWLFLGPCNSRDPGHKRVYFESSEDGHWEVIDTEEVSLNGICSIF</sequence>
<dbReference type="AlphaFoldDB" id="A0A6A6K7I9"/>
<dbReference type="SMART" id="SM00389">
    <property type="entry name" value="HOX"/>
    <property type="match status" value="1"/>
</dbReference>
<keyword evidence="3" id="KW-0371">Homeobox</keyword>
<dbReference type="Gene3D" id="1.10.10.60">
    <property type="entry name" value="Homeodomain-like"/>
    <property type="match status" value="1"/>
</dbReference>
<feature type="compositionally biased region" description="Low complexity" evidence="4">
    <location>
        <begin position="429"/>
        <end position="447"/>
    </location>
</feature>
<feature type="compositionally biased region" description="Polar residues" evidence="4">
    <location>
        <begin position="547"/>
        <end position="560"/>
    </location>
</feature>
<feature type="domain" description="Homeobox" evidence="5">
    <location>
        <begin position="37"/>
        <end position="174"/>
    </location>
</feature>
<dbReference type="InterPro" id="IPR044977">
    <property type="entry name" value="RLT1-3"/>
</dbReference>
<keyword evidence="7" id="KW-1185">Reference proteome</keyword>
<dbReference type="Pfam" id="PF15613">
    <property type="entry name" value="WSD"/>
    <property type="match status" value="1"/>
</dbReference>
<evidence type="ECO:0000313" key="6">
    <source>
        <dbReference type="EMBL" id="KAF2284712.1"/>
    </source>
</evidence>
<evidence type="ECO:0000313" key="7">
    <source>
        <dbReference type="Proteomes" id="UP000467840"/>
    </source>
</evidence>
<name>A0A6A6K7I9_HEVBR</name>
<dbReference type="GO" id="GO:0003677">
    <property type="term" value="F:DNA binding"/>
    <property type="evidence" value="ECO:0007669"/>
    <property type="project" value="UniProtKB-KW"/>
</dbReference>
<dbReference type="Proteomes" id="UP000467840">
    <property type="component" value="Chromosome 12"/>
</dbReference>
<dbReference type="InterPro" id="IPR009057">
    <property type="entry name" value="Homeodomain-like_sf"/>
</dbReference>
<dbReference type="EMBL" id="JAAGAX010000018">
    <property type="protein sequence ID" value="KAF2284712.1"/>
    <property type="molecule type" value="Genomic_DNA"/>
</dbReference>
<feature type="region of interest" description="Disordered" evidence="4">
    <location>
        <begin position="519"/>
        <end position="560"/>
    </location>
</feature>
<dbReference type="Pfam" id="PF00046">
    <property type="entry name" value="Homeodomain"/>
    <property type="match status" value="1"/>
</dbReference>
<dbReference type="Pfam" id="PF15612">
    <property type="entry name" value="WHIM1"/>
    <property type="match status" value="1"/>
</dbReference>
<dbReference type="GO" id="GO:0005634">
    <property type="term" value="C:nucleus"/>
    <property type="evidence" value="ECO:0007669"/>
    <property type="project" value="UniProtKB-SubCell"/>
</dbReference>
<evidence type="ECO:0000256" key="4">
    <source>
        <dbReference type="SAM" id="MobiDB-lite"/>
    </source>
</evidence>
<dbReference type="GO" id="GO:0006357">
    <property type="term" value="P:regulation of transcription by RNA polymerase II"/>
    <property type="evidence" value="ECO:0007669"/>
    <property type="project" value="InterPro"/>
</dbReference>
<feature type="compositionally biased region" description="Basic residues" evidence="4">
    <location>
        <begin position="448"/>
        <end position="459"/>
    </location>
</feature>
<feature type="region of interest" description="Disordered" evidence="4">
    <location>
        <begin position="161"/>
        <end position="194"/>
    </location>
</feature>
<dbReference type="CDD" id="cd00086">
    <property type="entry name" value="homeodomain"/>
    <property type="match status" value="1"/>
</dbReference>
<reference evidence="6 7" key="1">
    <citation type="journal article" date="2020" name="Mol. Plant">
        <title>The Chromosome-Based Rubber Tree Genome Provides New Insights into Spurge Genome Evolution and Rubber Biosynthesis.</title>
        <authorList>
            <person name="Liu J."/>
            <person name="Shi C."/>
            <person name="Shi C.C."/>
            <person name="Li W."/>
            <person name="Zhang Q.J."/>
            <person name="Zhang Y."/>
            <person name="Li K."/>
            <person name="Lu H.F."/>
            <person name="Shi C."/>
            <person name="Zhu S.T."/>
            <person name="Xiao Z.Y."/>
            <person name="Nan H."/>
            <person name="Yue Y."/>
            <person name="Zhu X.G."/>
            <person name="Wu Y."/>
            <person name="Hong X.N."/>
            <person name="Fan G.Y."/>
            <person name="Tong Y."/>
            <person name="Zhang D."/>
            <person name="Mao C.L."/>
            <person name="Liu Y.L."/>
            <person name="Hao S.J."/>
            <person name="Liu W.Q."/>
            <person name="Lv M.Q."/>
            <person name="Zhang H.B."/>
            <person name="Liu Y."/>
            <person name="Hu-Tang G.R."/>
            <person name="Wang J.P."/>
            <person name="Wang J.H."/>
            <person name="Sun Y.H."/>
            <person name="Ni S.B."/>
            <person name="Chen W.B."/>
            <person name="Zhang X.C."/>
            <person name="Jiao Y.N."/>
            <person name="Eichler E.E."/>
            <person name="Li G.H."/>
            <person name="Liu X."/>
            <person name="Gao L.Z."/>
        </authorList>
    </citation>
    <scope>NUCLEOTIDE SEQUENCE [LARGE SCALE GENOMIC DNA]</scope>
    <source>
        <strain evidence="7">cv. GT1</strain>
        <tissue evidence="6">Leaf</tissue>
    </source>
</reference>
<proteinExistence type="predicted"/>
<keyword evidence="2 3" id="KW-0539">Nucleus</keyword>
<comment type="caution">
    <text evidence="6">The sequence shown here is derived from an EMBL/GenBank/DDBJ whole genome shotgun (WGS) entry which is preliminary data.</text>
</comment>
<evidence type="ECO:0000256" key="3">
    <source>
        <dbReference type="RuleBase" id="RU000682"/>
    </source>
</evidence>
<dbReference type="InterPro" id="IPR001356">
    <property type="entry name" value="HD"/>
</dbReference>
<keyword evidence="3" id="KW-0238">DNA-binding</keyword>
<accession>A0A6A6K7I9</accession>
<protein>
    <recommendedName>
        <fullName evidence="5">Homeobox domain-containing protein</fullName>
    </recommendedName>
</protein>
<gene>
    <name evidence="6" type="ORF">GH714_029486</name>
</gene>
<feature type="compositionally biased region" description="Basic and acidic residues" evidence="4">
    <location>
        <begin position="179"/>
        <end position="194"/>
    </location>
</feature>
<evidence type="ECO:0000256" key="1">
    <source>
        <dbReference type="ARBA" id="ARBA00004123"/>
    </source>
</evidence>
<organism evidence="6 7">
    <name type="scientific">Hevea brasiliensis</name>
    <name type="common">Para rubber tree</name>
    <name type="synonym">Siphonia brasiliensis</name>
    <dbReference type="NCBI Taxonomy" id="3981"/>
    <lineage>
        <taxon>Eukaryota</taxon>
        <taxon>Viridiplantae</taxon>
        <taxon>Streptophyta</taxon>
        <taxon>Embryophyta</taxon>
        <taxon>Tracheophyta</taxon>
        <taxon>Spermatophyta</taxon>
        <taxon>Magnoliopsida</taxon>
        <taxon>eudicotyledons</taxon>
        <taxon>Gunneridae</taxon>
        <taxon>Pentapetalae</taxon>
        <taxon>rosids</taxon>
        <taxon>fabids</taxon>
        <taxon>Malpighiales</taxon>
        <taxon>Euphorbiaceae</taxon>
        <taxon>Crotonoideae</taxon>
        <taxon>Micrandreae</taxon>
        <taxon>Hevea</taxon>
    </lineage>
</organism>
<dbReference type="InterPro" id="IPR028942">
    <property type="entry name" value="WHIM1_dom"/>
</dbReference>
<dbReference type="PANTHER" id="PTHR36968">
    <property type="entry name" value="HOMEOBOX-DDT DOMAIN PROTEIN RLT2"/>
    <property type="match status" value="1"/>
</dbReference>
<dbReference type="PANTHER" id="PTHR36968:SF8">
    <property type="entry name" value="HOMEOBOX-DDT DOMAIN PROTEIN RLT3 ISOFORM X1"/>
    <property type="match status" value="1"/>
</dbReference>
<evidence type="ECO:0000259" key="5">
    <source>
        <dbReference type="SMART" id="SM00389"/>
    </source>
</evidence>
<evidence type="ECO:0000256" key="2">
    <source>
        <dbReference type="ARBA" id="ARBA00023242"/>
    </source>
</evidence>
<comment type="subcellular location">
    <subcellularLocation>
        <location evidence="1 3">Nucleus</location>
    </subcellularLocation>
</comment>
<feature type="region of interest" description="Disordered" evidence="4">
    <location>
        <begin position="413"/>
        <end position="459"/>
    </location>
</feature>
<dbReference type="InterPro" id="IPR028941">
    <property type="entry name" value="WHIM2_dom"/>
</dbReference>
<dbReference type="SUPFAM" id="SSF46689">
    <property type="entry name" value="Homeodomain-like"/>
    <property type="match status" value="1"/>
</dbReference>